<keyword evidence="2" id="KW-0805">Transcription regulation</keyword>
<dbReference type="EMBL" id="JASNJE010000009">
    <property type="protein sequence ID" value="MDK3073356.1"/>
    <property type="molecule type" value="Genomic_DNA"/>
</dbReference>
<evidence type="ECO:0000256" key="3">
    <source>
        <dbReference type="ARBA" id="ARBA00023125"/>
    </source>
</evidence>
<dbReference type="Pfam" id="PF00126">
    <property type="entry name" value="HTH_1"/>
    <property type="match status" value="1"/>
</dbReference>
<dbReference type="SUPFAM" id="SSF53850">
    <property type="entry name" value="Periplasmic binding protein-like II"/>
    <property type="match status" value="1"/>
</dbReference>
<dbReference type="InterPro" id="IPR000847">
    <property type="entry name" value="LysR_HTH_N"/>
</dbReference>
<dbReference type="InterPro" id="IPR036388">
    <property type="entry name" value="WH-like_DNA-bd_sf"/>
</dbReference>
<dbReference type="Gene3D" id="1.10.10.10">
    <property type="entry name" value="Winged helix-like DNA-binding domain superfamily/Winged helix DNA-binding domain"/>
    <property type="match status" value="1"/>
</dbReference>
<feature type="domain" description="HTH lysR-type" evidence="5">
    <location>
        <begin position="6"/>
        <end position="63"/>
    </location>
</feature>
<comment type="caution">
    <text evidence="6">The sequence shown here is derived from an EMBL/GenBank/DDBJ whole genome shotgun (WGS) entry which is preliminary data.</text>
</comment>
<dbReference type="InterPro" id="IPR058163">
    <property type="entry name" value="LysR-type_TF_proteobact-type"/>
</dbReference>
<dbReference type="Proteomes" id="UP001227126">
    <property type="component" value="Unassembled WGS sequence"/>
</dbReference>
<evidence type="ECO:0000313" key="7">
    <source>
        <dbReference type="Proteomes" id="UP001227126"/>
    </source>
</evidence>
<dbReference type="CDD" id="cd08432">
    <property type="entry name" value="PBP2_GcdR_TrpI_HvrB_AmpR_like"/>
    <property type="match status" value="1"/>
</dbReference>
<evidence type="ECO:0000256" key="1">
    <source>
        <dbReference type="ARBA" id="ARBA00009437"/>
    </source>
</evidence>
<dbReference type="Pfam" id="PF03466">
    <property type="entry name" value="LysR_substrate"/>
    <property type="match status" value="1"/>
</dbReference>
<dbReference type="RefSeq" id="WP_284485296.1">
    <property type="nucleotide sequence ID" value="NZ_JASNJE010000009.1"/>
</dbReference>
<reference evidence="6 7" key="1">
    <citation type="submission" date="2023-05" db="EMBL/GenBank/DDBJ databases">
        <title>Sedimentitalea sp. nov. JM2-8.</title>
        <authorList>
            <person name="Huang J."/>
        </authorList>
    </citation>
    <scope>NUCLEOTIDE SEQUENCE [LARGE SCALE GENOMIC DNA]</scope>
    <source>
        <strain evidence="6 7">JM2-8</strain>
    </source>
</reference>
<dbReference type="PROSITE" id="PS50931">
    <property type="entry name" value="HTH_LYSR"/>
    <property type="match status" value="1"/>
</dbReference>
<gene>
    <name evidence="6" type="ORF">QO034_09565</name>
</gene>
<dbReference type="NCBIfam" id="NF008352">
    <property type="entry name" value="PRK11139.1"/>
    <property type="match status" value="1"/>
</dbReference>
<keyword evidence="3" id="KW-0238">DNA-binding</keyword>
<evidence type="ECO:0000313" key="6">
    <source>
        <dbReference type="EMBL" id="MDK3073356.1"/>
    </source>
</evidence>
<organism evidence="6 7">
    <name type="scientific">Sedimentitalea xiamensis</name>
    <dbReference type="NCBI Taxonomy" id="3050037"/>
    <lineage>
        <taxon>Bacteria</taxon>
        <taxon>Pseudomonadati</taxon>
        <taxon>Pseudomonadota</taxon>
        <taxon>Alphaproteobacteria</taxon>
        <taxon>Rhodobacterales</taxon>
        <taxon>Paracoccaceae</taxon>
        <taxon>Sedimentitalea</taxon>
    </lineage>
</organism>
<dbReference type="InterPro" id="IPR005119">
    <property type="entry name" value="LysR_subst-bd"/>
</dbReference>
<evidence type="ECO:0000256" key="4">
    <source>
        <dbReference type="ARBA" id="ARBA00023163"/>
    </source>
</evidence>
<keyword evidence="4" id="KW-0804">Transcription</keyword>
<dbReference type="SUPFAM" id="SSF46785">
    <property type="entry name" value="Winged helix' DNA-binding domain"/>
    <property type="match status" value="1"/>
</dbReference>
<sequence length="329" mass="36547">MTDRLPPLTALRAFDAAARHMSFARAAAELNVTPAALSFQIKSLEEHLGQPLFHRLNRSVELTEAGRVLAPGAAEGFQTLSAAWRAARRLQDDKTLTVTAGPAFTAKWLAPRLYEFAQANPDIELRFSASLRMMDFDRDEVDVAIRFGYGPDPDLFALPLAFEWLTPVLTPQLAAQYPTAEDLRHAPILFDTSVDHLLRPPCDWETWFRAAGIDFNPTHGARFSQADHAVDAALAGVGVVLGRRALVVKDLHEGRLVAPYGIALRTKAHFRFLCPKGAEDRPQIRAFRDWMLREIEKTASVSESLTIIPVEDVLPKAALDSPTPRQRPE</sequence>
<evidence type="ECO:0000256" key="2">
    <source>
        <dbReference type="ARBA" id="ARBA00023015"/>
    </source>
</evidence>
<keyword evidence="7" id="KW-1185">Reference proteome</keyword>
<name>A0ABT7FE07_9RHOB</name>
<dbReference type="PRINTS" id="PR00039">
    <property type="entry name" value="HTHLYSR"/>
</dbReference>
<comment type="similarity">
    <text evidence="1">Belongs to the LysR transcriptional regulatory family.</text>
</comment>
<dbReference type="PANTHER" id="PTHR30537:SF74">
    <property type="entry name" value="HTH-TYPE TRANSCRIPTIONAL REGULATOR TRPI"/>
    <property type="match status" value="1"/>
</dbReference>
<dbReference type="Gene3D" id="3.40.190.10">
    <property type="entry name" value="Periplasmic binding protein-like II"/>
    <property type="match status" value="2"/>
</dbReference>
<dbReference type="InterPro" id="IPR036390">
    <property type="entry name" value="WH_DNA-bd_sf"/>
</dbReference>
<evidence type="ECO:0000259" key="5">
    <source>
        <dbReference type="PROSITE" id="PS50931"/>
    </source>
</evidence>
<proteinExistence type="inferred from homology"/>
<accession>A0ABT7FE07</accession>
<dbReference type="PANTHER" id="PTHR30537">
    <property type="entry name" value="HTH-TYPE TRANSCRIPTIONAL REGULATOR"/>
    <property type="match status" value="1"/>
</dbReference>
<protein>
    <submittedName>
        <fullName evidence="6">Transcriptional regulator GcvA</fullName>
    </submittedName>
</protein>